<name>A0A182W919_9DIPT</name>
<keyword evidence="2" id="KW-1185">Reference proteome</keyword>
<dbReference type="AlphaFoldDB" id="A0A182W919"/>
<dbReference type="EnsemblMetazoa" id="AMIN006843-RA">
    <property type="protein sequence ID" value="AMIN006843-PA"/>
    <property type="gene ID" value="AMIN006843"/>
</dbReference>
<reference evidence="2" key="1">
    <citation type="submission" date="2013-03" db="EMBL/GenBank/DDBJ databases">
        <title>The Genome Sequence of Anopheles minimus MINIMUS1.</title>
        <authorList>
            <consortium name="The Broad Institute Genomics Platform"/>
            <person name="Neafsey D.E."/>
            <person name="Walton C."/>
            <person name="Walker B."/>
            <person name="Young S.K."/>
            <person name="Zeng Q."/>
            <person name="Gargeya S."/>
            <person name="Fitzgerald M."/>
            <person name="Haas B."/>
            <person name="Abouelleil A."/>
            <person name="Allen A.W."/>
            <person name="Alvarado L."/>
            <person name="Arachchi H.M."/>
            <person name="Berlin A.M."/>
            <person name="Chapman S.B."/>
            <person name="Gainer-Dewar J."/>
            <person name="Goldberg J."/>
            <person name="Griggs A."/>
            <person name="Gujja S."/>
            <person name="Hansen M."/>
            <person name="Howarth C."/>
            <person name="Imamovic A."/>
            <person name="Ireland A."/>
            <person name="Larimer J."/>
            <person name="McCowan C."/>
            <person name="Murphy C."/>
            <person name="Pearson M."/>
            <person name="Poon T.W."/>
            <person name="Priest M."/>
            <person name="Roberts A."/>
            <person name="Saif S."/>
            <person name="Shea T."/>
            <person name="Sisk P."/>
            <person name="Sykes S."/>
            <person name="Wortman J."/>
            <person name="Nusbaum C."/>
            <person name="Birren B."/>
        </authorList>
    </citation>
    <scope>NUCLEOTIDE SEQUENCE [LARGE SCALE GENOMIC DNA]</scope>
    <source>
        <strain evidence="2">MINIMUS1</strain>
    </source>
</reference>
<dbReference type="Proteomes" id="UP000075920">
    <property type="component" value="Unassembled WGS sequence"/>
</dbReference>
<organism evidence="1 2">
    <name type="scientific">Anopheles minimus</name>
    <dbReference type="NCBI Taxonomy" id="112268"/>
    <lineage>
        <taxon>Eukaryota</taxon>
        <taxon>Metazoa</taxon>
        <taxon>Ecdysozoa</taxon>
        <taxon>Arthropoda</taxon>
        <taxon>Hexapoda</taxon>
        <taxon>Insecta</taxon>
        <taxon>Pterygota</taxon>
        <taxon>Neoptera</taxon>
        <taxon>Endopterygota</taxon>
        <taxon>Diptera</taxon>
        <taxon>Nematocera</taxon>
        <taxon>Culicoidea</taxon>
        <taxon>Culicidae</taxon>
        <taxon>Anophelinae</taxon>
        <taxon>Anopheles</taxon>
    </lineage>
</organism>
<evidence type="ECO:0000313" key="1">
    <source>
        <dbReference type="EnsemblMetazoa" id="AMIN006843-PA"/>
    </source>
</evidence>
<evidence type="ECO:0000313" key="2">
    <source>
        <dbReference type="Proteomes" id="UP000075920"/>
    </source>
</evidence>
<dbReference type="VEuPathDB" id="VectorBase:AMIN006843"/>
<accession>A0A182W919</accession>
<protein>
    <submittedName>
        <fullName evidence="1">Uncharacterized protein</fullName>
    </submittedName>
</protein>
<sequence length="77" mass="9294">MKICRKANTSEHMKNHRNFDEPFLTIIVRFVKHDADLVGKREVYIFFDYLYVITFSNGHFRNRLLQISYRSPINQSL</sequence>
<reference evidence="1" key="2">
    <citation type="submission" date="2020-05" db="UniProtKB">
        <authorList>
            <consortium name="EnsemblMetazoa"/>
        </authorList>
    </citation>
    <scope>IDENTIFICATION</scope>
    <source>
        <strain evidence="1">MINIMUS1</strain>
    </source>
</reference>
<proteinExistence type="predicted"/>